<dbReference type="PANTHER" id="PTHR36836:SF1">
    <property type="entry name" value="COLANIC ACID BIOSYNTHESIS PROTEIN WCAK"/>
    <property type="match status" value="1"/>
</dbReference>
<dbReference type="PANTHER" id="PTHR36836">
    <property type="entry name" value="COLANIC ACID BIOSYNTHESIS PROTEIN WCAK"/>
    <property type="match status" value="1"/>
</dbReference>
<evidence type="ECO:0000259" key="1">
    <source>
        <dbReference type="Pfam" id="PF04230"/>
    </source>
</evidence>
<comment type="caution">
    <text evidence="2">The sequence shown here is derived from an EMBL/GenBank/DDBJ whole genome shotgun (WGS) entry which is preliminary data.</text>
</comment>
<dbReference type="RefSeq" id="WP_189382117.1">
    <property type="nucleotide sequence ID" value="NZ_BMYI01000019.1"/>
</dbReference>
<organism evidence="2 3">
    <name type="scientific">Gemmobacter nanjingensis</name>
    <dbReference type="NCBI Taxonomy" id="488454"/>
    <lineage>
        <taxon>Bacteria</taxon>
        <taxon>Pseudomonadati</taxon>
        <taxon>Pseudomonadota</taxon>
        <taxon>Alphaproteobacteria</taxon>
        <taxon>Rhodobacterales</taxon>
        <taxon>Paracoccaceae</taxon>
        <taxon>Gemmobacter</taxon>
    </lineage>
</organism>
<protein>
    <recommendedName>
        <fullName evidence="1">Polysaccharide pyruvyl transferase domain-containing protein</fullName>
    </recommendedName>
</protein>
<dbReference type="InterPro" id="IPR007345">
    <property type="entry name" value="Polysacch_pyruvyl_Trfase"/>
</dbReference>
<dbReference type="EMBL" id="BMYI01000019">
    <property type="protein sequence ID" value="GHC35930.1"/>
    <property type="molecule type" value="Genomic_DNA"/>
</dbReference>
<accession>A0ABQ3FSQ2</accession>
<name>A0ABQ3FSQ2_9RHOB</name>
<reference evidence="3" key="1">
    <citation type="journal article" date="2019" name="Int. J. Syst. Evol. Microbiol.">
        <title>The Global Catalogue of Microorganisms (GCM) 10K type strain sequencing project: providing services to taxonomists for standard genome sequencing and annotation.</title>
        <authorList>
            <consortium name="The Broad Institute Genomics Platform"/>
            <consortium name="The Broad Institute Genome Sequencing Center for Infectious Disease"/>
            <person name="Wu L."/>
            <person name="Ma J."/>
        </authorList>
    </citation>
    <scope>NUCLEOTIDE SEQUENCE [LARGE SCALE GENOMIC DNA]</scope>
    <source>
        <strain evidence="3">KCTC 23298</strain>
    </source>
</reference>
<proteinExistence type="predicted"/>
<feature type="domain" description="Polysaccharide pyruvyl transferase" evidence="1">
    <location>
        <begin position="13"/>
        <end position="259"/>
    </location>
</feature>
<keyword evidence="3" id="KW-1185">Reference proteome</keyword>
<evidence type="ECO:0000313" key="3">
    <source>
        <dbReference type="Proteomes" id="UP000658305"/>
    </source>
</evidence>
<evidence type="ECO:0000313" key="2">
    <source>
        <dbReference type="EMBL" id="GHC35930.1"/>
    </source>
</evidence>
<dbReference type="Proteomes" id="UP000658305">
    <property type="component" value="Unassembled WGS sequence"/>
</dbReference>
<gene>
    <name evidence="2" type="ORF">GCM10007291_41640</name>
</gene>
<sequence>MRIGLVGYFGWGNYGDELFLEVYKRAFAGHELIFFHTAEPAGLKSDVEDLVDSVDAIVIGGGDLLIPWYKSWLYWDERFLKKPVFIFGIGVPTWGKINTEVMEHYRRFLSHPNVRLIGLRDAESLAWVQKNLLAEGPFGFWPDMVLALDFPVQQPDSNRVGFVLRHQNTYVTEPLYRAAEVVAAANKDLALIFLSTGRSKNDDLEVMRHFDFPNIDLIHRDSLQGQSNAIASCSHLVSMKFHGVVASYKCRVPFISLSSADKFKSFCMQTHNEAYSSNWADPALPAKLEKLFADGGDFSNQDDLVNEARKGVEALRSAVIGVKNNAQE</sequence>
<dbReference type="Pfam" id="PF04230">
    <property type="entry name" value="PS_pyruv_trans"/>
    <property type="match status" value="1"/>
</dbReference>